<feature type="transmembrane region" description="Helical" evidence="6">
    <location>
        <begin position="2764"/>
        <end position="2783"/>
    </location>
</feature>
<dbReference type="InterPro" id="IPR001828">
    <property type="entry name" value="ANF_lig-bd_rcpt"/>
</dbReference>
<dbReference type="SUPFAM" id="SSF53822">
    <property type="entry name" value="Periplasmic binding protein-like I"/>
    <property type="match status" value="4"/>
</dbReference>
<dbReference type="Gene3D" id="3.40.50.2300">
    <property type="match status" value="9"/>
</dbReference>
<dbReference type="InterPro" id="IPR050726">
    <property type="entry name" value="mGluR"/>
</dbReference>
<dbReference type="InterPro" id="IPR017978">
    <property type="entry name" value="GPCR_3_C"/>
</dbReference>
<protein>
    <submittedName>
        <fullName evidence="9">G_PROTEIN_RECEP_F3_4 domain-containing protein</fullName>
    </submittedName>
</protein>
<feature type="transmembrane region" description="Helical" evidence="6">
    <location>
        <begin position="2700"/>
        <end position="2721"/>
    </location>
</feature>
<evidence type="ECO:0000256" key="6">
    <source>
        <dbReference type="SAM" id="Phobius"/>
    </source>
</evidence>
<dbReference type="Proteomes" id="UP000046395">
    <property type="component" value="Unassembled WGS sequence"/>
</dbReference>
<feature type="transmembrane region" description="Helical" evidence="6">
    <location>
        <begin position="2574"/>
        <end position="2592"/>
    </location>
</feature>
<dbReference type="STRING" id="70415.A0A5S6QJC4"/>
<dbReference type="WBParaSite" id="TMUE_2000007303.1">
    <property type="protein sequence ID" value="TMUE_2000007303.1"/>
    <property type="gene ID" value="WBGene00290609"/>
</dbReference>
<evidence type="ECO:0000256" key="3">
    <source>
        <dbReference type="ARBA" id="ARBA00022989"/>
    </source>
</evidence>
<evidence type="ECO:0000313" key="8">
    <source>
        <dbReference type="Proteomes" id="UP000046395"/>
    </source>
</evidence>
<evidence type="ECO:0000256" key="2">
    <source>
        <dbReference type="ARBA" id="ARBA00022692"/>
    </source>
</evidence>
<feature type="transmembrane region" description="Helical" evidence="6">
    <location>
        <begin position="2598"/>
        <end position="2620"/>
    </location>
</feature>
<evidence type="ECO:0000259" key="7">
    <source>
        <dbReference type="PROSITE" id="PS50259"/>
    </source>
</evidence>
<organism evidence="8 9">
    <name type="scientific">Trichuris muris</name>
    <name type="common">Mouse whipworm</name>
    <dbReference type="NCBI Taxonomy" id="70415"/>
    <lineage>
        <taxon>Eukaryota</taxon>
        <taxon>Metazoa</taxon>
        <taxon>Ecdysozoa</taxon>
        <taxon>Nematoda</taxon>
        <taxon>Enoplea</taxon>
        <taxon>Dorylaimia</taxon>
        <taxon>Trichinellida</taxon>
        <taxon>Trichuridae</taxon>
        <taxon>Trichuris</taxon>
    </lineage>
</organism>
<evidence type="ECO:0000313" key="9">
    <source>
        <dbReference type="WBParaSite" id="TMUE_2000007303.1"/>
    </source>
</evidence>
<dbReference type="Pfam" id="PF01094">
    <property type="entry name" value="ANF_receptor"/>
    <property type="match status" value="2"/>
</dbReference>
<keyword evidence="2 6" id="KW-0812">Transmembrane</keyword>
<keyword evidence="4 6" id="KW-0472">Membrane</keyword>
<accession>A0A5S6QJC4</accession>
<feature type="transmembrane region" description="Helical" evidence="6">
    <location>
        <begin position="2733"/>
        <end position="2758"/>
    </location>
</feature>
<dbReference type="PANTHER" id="PTHR24060">
    <property type="entry name" value="METABOTROPIC GLUTAMATE RECEPTOR"/>
    <property type="match status" value="1"/>
</dbReference>
<keyword evidence="3 6" id="KW-1133">Transmembrane helix</keyword>
<comment type="subcellular location">
    <subcellularLocation>
        <location evidence="1">Membrane</location>
        <topology evidence="1">Multi-pass membrane protein</topology>
    </subcellularLocation>
</comment>
<evidence type="ECO:0000256" key="5">
    <source>
        <dbReference type="ARBA" id="ARBA00023180"/>
    </source>
</evidence>
<evidence type="ECO:0000256" key="1">
    <source>
        <dbReference type="ARBA" id="ARBA00004141"/>
    </source>
</evidence>
<keyword evidence="8" id="KW-1185">Reference proteome</keyword>
<evidence type="ECO:0000256" key="4">
    <source>
        <dbReference type="ARBA" id="ARBA00023136"/>
    </source>
</evidence>
<dbReference type="PROSITE" id="PS50259">
    <property type="entry name" value="G_PROTEIN_RECEP_F3_4"/>
    <property type="match status" value="1"/>
</dbReference>
<dbReference type="GO" id="GO:0004930">
    <property type="term" value="F:G protein-coupled receptor activity"/>
    <property type="evidence" value="ECO:0007669"/>
    <property type="project" value="InterPro"/>
</dbReference>
<dbReference type="GO" id="GO:0016020">
    <property type="term" value="C:membrane"/>
    <property type="evidence" value="ECO:0007669"/>
    <property type="project" value="UniProtKB-SubCell"/>
</dbReference>
<feature type="transmembrane region" description="Helical" evidence="6">
    <location>
        <begin position="2641"/>
        <end position="2663"/>
    </location>
</feature>
<dbReference type="InterPro" id="IPR028082">
    <property type="entry name" value="Peripla_BP_I"/>
</dbReference>
<proteinExistence type="predicted"/>
<reference evidence="9" key="1">
    <citation type="submission" date="2019-12" db="UniProtKB">
        <authorList>
            <consortium name="WormBaseParasite"/>
        </authorList>
    </citation>
    <scope>IDENTIFICATION</scope>
</reference>
<feature type="transmembrane region" description="Helical" evidence="6">
    <location>
        <begin position="2536"/>
        <end position="2562"/>
    </location>
</feature>
<name>A0A5S6QJC4_TRIMR</name>
<feature type="domain" description="G-protein coupled receptors family 3 profile" evidence="7">
    <location>
        <begin position="2566"/>
        <end position="2779"/>
    </location>
</feature>
<keyword evidence="5" id="KW-0325">Glycoprotein</keyword>
<dbReference type="Pfam" id="PF00003">
    <property type="entry name" value="7tm_3"/>
    <property type="match status" value="1"/>
</dbReference>
<sequence length="2865" mass="320992">MAMENCFLEEEKPENDAVAVISVLLDIRQPLNLSGEPSCGPLTKEGVQIAEAAKWAVQLLNQNTGEVFGENVADSFVPGIKLGLHVTDACGLRSRAVQLATFNLQDLYAPQYSCVFNETRISLGVISNVKRRGMQDVAEFLHPYRKPLLSLLPQTKLFQQLGVLSTLYTTETIANAIVHAAESLGFQRIWLIYENTDYGREGRNFVTQFASRLQICFLGTNKFNAESQSGDEAKKILENVLSYYPESICIILFMSRSVALTFLKTSFATDEMMRKSLHMEWMLSDGFDGSFVDLFGRSKGIFTVADENPHRVPEFWAHWETTISLRSRNSWLREYYQGRAKCRLPGDQNPAFFHYGACTGLKFTLGEIDSEPYLTPTIVFIIDAVFTYANALRGAWMAKCQGRPGLCPQLVQMASKEFRGFLSHVRFTHSKSSRSPPSLYGREISQRKRKDKVAIFQVQYDTKGSLLLKQIFRLTENRLLRLPTELLGKSSEQNRKKTSSTPSYHCLNTKTARQSIHVISGDVYFVLIAKLRQRAAADRCGDIETPEGLLFAESFLYGIRKISKRILRDIAIGAVVIDSCSSPVNVFEILSQGSTIAGDELDGQDEDMAYSELLKLMSADFNQWPIISVGRHVLSTSGPNLFDISTPVDLLLNASFDLAAKANWSCVHLIVSSCYAHRQSKIQFTAAYRNISIASVSVVSGESDEMDDESFNSTFALISAHPNVAGVLLLLSPFELERFVQALRRSTVCSNFVFVIVQDGVKSLTMGSVDEGCLVSLKLVQEPERSFQQFLDHKNIRSKHHLPEHWINDYVSSNMQCTCMFAQEHKGSTYHGCAGDIPLYDNKKYDFDMLSINRLFEAQLTMSLAARSLMERLCNLSETAPCKNFFHKLASGEFAMVLTAVDAFSANPANWSEIGFEMPGARLHVTTSGRNSSEGKLFQVAEFDTAMKHITVSNLMQFQSTFRRESKCPQVAHTGNRSFQATMNLRLLSMVNGPSTLPNFAASNPATAQSSHDLHILHVPSSGNSHLFIGALLPLLNPAGNNILDCGAEPQAKGVLLLEALLWAVGNLEKMWNIKVNLLILNTCGSAAKADVILQSLLTEPKLLLEPDVASKFENGRVIGFINDPTDASAVVASQILSEASIVNVDISESLVNDNMFALDFSQSVRPYARAVAEFLSLNGMNYVSLLHSGRKTFVHLADLVRLELAEKDLCLAATVELGVNINSKNVLEQITMAKRQGCNVSIVIADHDSLSGFASSLPESSDDLDGFLFIFIILPGEDDEQKLHFLSTHFESSVLLMSDCRLPAQFYTYLQELRYETNNRNIWWRKYWERKYNCIPSECHKVRVPLKAHDGMLPSEVVPLMNAVSALFYGAHIIEQKLCSETVAQCEEMVYYDEFASHMVHAIKQGGIPMVYDPSWHPKLGHGGFPAKNLTFHFISSSGIEVIPTMKQVMLHKNISITKEHMTCDFKSPIISAEYHDSPTCKNLSPFHPTLNTTWQAEGRAESQVRNESDEISKRTISAENDFTHSKFLNEFDCLFSMHQIYMLVLLPIHSRGDKPLTCGSFFMDYYQQWQAVKWSVERLNHFMFAEMGISLGAVVVDTCGDEAVGIARISSLTYNGAEHCISGNVSDRVVAALLIPPENENPHVATTKLLSANNIPVLYTGSLITNPRDSWHRLTVALSFESIAKSIVFFASVTDWTYVGFVYMENDVGFQRKLVFNSQARDRHICVANFAVPHIAAHECEHWQTALGELFSELIQVSQNGLRVVFLDLQDFALRCFLQQMEHFVNDGSFQSGHFIFITALDENFKQVFASLEPLAVGFVIFHPPKVQLKQFNHYWNALPQLKIVDDIWWPEYLLSFGEPAAQDGKLLRIVNAVYAIGHSLRLTWKSLCDQGTDLQFLASFRAAFWHHLLGAKFIDESSRMFEFMDNRMANEDIHVSLLVRSLDVLQWVEVGRIENDRFNTTPTEMPPFKDFNALHYLKSLKSSCVDHTLCKACFHEILLMQTEPLVTCPSVTNAAISVKPTIAPFKPTDNAVKHVELNSAHASLSGSPRIQTLIPSQNEVYFLTSFALTLPDDSSCGHVDNNLLLKQLGSLLYAVKVLNKRLNPKDEIGLLMVDVGDARVASAQLQHAFLNRSQQVIAVINVGFPVHYGMAELAELFECPLVTARPVPLMKTENPWDIGLSIEARGYTMLLCALARKLAMFGVSILHESNELFFEILSDVQLCLDKSGVNVRKTIAFREHATGEKLLKEIQGLSPSPWHVVILLFGPHNLCSVYHLIGRTESVSVPLIFIGIGLEESLNNNRPNYDRLPLKHTWISLESHVKLNDEFVNYMASLTLSNHQSIPTSWFEAFWEKQFSCSIATKNYSRSTLTPCSGHESLHPLMFEPRSSEGFLALSAGLLYKAVEFFDREVCRASFERPNRLFDCFKHVDRQMWLTTVRNTDPAKGFQALLDLNPIAPYSKLLIRRMDFKDDLYTFETLASTSGNVKLHLFSGEDEHSTDDDFFMNCNDSICLEQFNFSVVQLHGHYGLQTNQYASVVIATSLAGIGMIVCLLTGITLLIHHSLRVTTTIHNYITLLGLFMVYASSLAFVHEPSEVSCTARVFCSGIMWVIVFAPMLLKILLSRFETDEESRMPKVPDCYVVLFTFVLGLIQVIMVVHWVIQNKIRVATKMYVFANSSMNHGMWRCAQVGKLSFEMSLIMTFLYPTLLVLLTILLGCTASKRQCNVDINAILTASIMTMVNWLVLACLTMTMPYWMRDSAGAIGLIVSATVVFVCLFLNLCCCGANSNKSSCDMDDEKGLSSGTEVYTADMVTYGSPWQKTILPGNRAFYPKAQVNNSDIPNMTCFFNGAYDGGSEFSSRYFH</sequence>